<dbReference type="SUPFAM" id="SSF53448">
    <property type="entry name" value="Nucleotide-diphospho-sugar transferases"/>
    <property type="match status" value="1"/>
</dbReference>
<comment type="pathway">
    <text evidence="2">Lipid metabolism; sphingolipid metabolism.</text>
</comment>
<evidence type="ECO:0000256" key="8">
    <source>
        <dbReference type="ARBA" id="ARBA00022989"/>
    </source>
</evidence>
<evidence type="ECO:0000256" key="6">
    <source>
        <dbReference type="ARBA" id="ARBA00022679"/>
    </source>
</evidence>
<reference evidence="12" key="1">
    <citation type="submission" date="2020-08" db="EMBL/GenBank/DDBJ databases">
        <title>Lewinella bacteria from marine environments.</title>
        <authorList>
            <person name="Zhong Y."/>
        </authorList>
    </citation>
    <scope>NUCLEOTIDE SEQUENCE</scope>
    <source>
        <strain evidence="12">KCTC 42187</strain>
    </source>
</reference>
<keyword evidence="9 10" id="KW-0472">Membrane</keyword>
<evidence type="ECO:0000256" key="5">
    <source>
        <dbReference type="ARBA" id="ARBA00022676"/>
    </source>
</evidence>
<feature type="transmembrane region" description="Helical" evidence="10">
    <location>
        <begin position="252"/>
        <end position="273"/>
    </location>
</feature>
<dbReference type="PANTHER" id="PTHR43630:SF1">
    <property type="entry name" value="POLY-BETA-1,6-N-ACETYL-D-GLUCOSAMINE SYNTHASE"/>
    <property type="match status" value="1"/>
</dbReference>
<dbReference type="Pfam" id="PF13506">
    <property type="entry name" value="Glyco_transf_21"/>
    <property type="match status" value="1"/>
</dbReference>
<keyword evidence="7 10" id="KW-0812">Transmembrane</keyword>
<organism evidence="12 13">
    <name type="scientific">Neolewinella lacunae</name>
    <dbReference type="NCBI Taxonomy" id="1517758"/>
    <lineage>
        <taxon>Bacteria</taxon>
        <taxon>Pseudomonadati</taxon>
        <taxon>Bacteroidota</taxon>
        <taxon>Saprospiria</taxon>
        <taxon>Saprospirales</taxon>
        <taxon>Lewinellaceae</taxon>
        <taxon>Neolewinella</taxon>
    </lineage>
</organism>
<evidence type="ECO:0000256" key="1">
    <source>
        <dbReference type="ARBA" id="ARBA00004141"/>
    </source>
</evidence>
<evidence type="ECO:0000256" key="10">
    <source>
        <dbReference type="SAM" id="Phobius"/>
    </source>
</evidence>
<comment type="pathway">
    <text evidence="3">Sphingolipid metabolism.</text>
</comment>
<dbReference type="GO" id="GO:0016020">
    <property type="term" value="C:membrane"/>
    <property type="evidence" value="ECO:0007669"/>
    <property type="project" value="UniProtKB-SubCell"/>
</dbReference>
<dbReference type="RefSeq" id="WP_187465238.1">
    <property type="nucleotide sequence ID" value="NZ_JACSIT010000050.1"/>
</dbReference>
<keyword evidence="6" id="KW-0808">Transferase</keyword>
<feature type="domain" description="Glycosyltransferase 2-like" evidence="11">
    <location>
        <begin position="45"/>
        <end position="89"/>
    </location>
</feature>
<evidence type="ECO:0000256" key="2">
    <source>
        <dbReference type="ARBA" id="ARBA00004760"/>
    </source>
</evidence>
<dbReference type="PANTHER" id="PTHR43630">
    <property type="entry name" value="POLY-BETA-1,6-N-ACETYL-D-GLUCOSAMINE SYNTHASE"/>
    <property type="match status" value="1"/>
</dbReference>
<comment type="similarity">
    <text evidence="4">Belongs to the glycosyltransferase 2 family.</text>
</comment>
<feature type="transmembrane region" description="Helical" evidence="10">
    <location>
        <begin position="294"/>
        <end position="316"/>
    </location>
</feature>
<keyword evidence="8 10" id="KW-1133">Transmembrane helix</keyword>
<evidence type="ECO:0000256" key="7">
    <source>
        <dbReference type="ARBA" id="ARBA00022692"/>
    </source>
</evidence>
<dbReference type="AlphaFoldDB" id="A0A923TBY1"/>
<keyword evidence="13" id="KW-1185">Reference proteome</keyword>
<comment type="caution">
    <text evidence="12">The sequence shown here is derived from an EMBL/GenBank/DDBJ whole genome shotgun (WGS) entry which is preliminary data.</text>
</comment>
<evidence type="ECO:0000259" key="11">
    <source>
        <dbReference type="Pfam" id="PF00535"/>
    </source>
</evidence>
<feature type="transmembrane region" description="Helical" evidence="10">
    <location>
        <begin position="357"/>
        <end position="378"/>
    </location>
</feature>
<dbReference type="Pfam" id="PF00535">
    <property type="entry name" value="Glycos_transf_2"/>
    <property type="match status" value="1"/>
</dbReference>
<gene>
    <name evidence="12" type="ORF">H9S92_02995</name>
</gene>
<evidence type="ECO:0000256" key="4">
    <source>
        <dbReference type="ARBA" id="ARBA00006739"/>
    </source>
</evidence>
<dbReference type="InterPro" id="IPR025993">
    <property type="entry name" value="Ceramide_glucosylTrfase"/>
</dbReference>
<dbReference type="InterPro" id="IPR029044">
    <property type="entry name" value="Nucleotide-diphossugar_trans"/>
</dbReference>
<dbReference type="Gene3D" id="3.90.550.10">
    <property type="entry name" value="Spore Coat Polysaccharide Biosynthesis Protein SpsA, Chain A"/>
    <property type="match status" value="1"/>
</dbReference>
<proteinExistence type="inferred from homology"/>
<protein>
    <submittedName>
        <fullName evidence="12">Glycosyltransferase</fullName>
    </submittedName>
</protein>
<comment type="subcellular location">
    <subcellularLocation>
        <location evidence="1">Membrane</location>
        <topology evidence="1">Multi-pass membrane protein</topology>
    </subcellularLocation>
</comment>
<evidence type="ECO:0000313" key="13">
    <source>
        <dbReference type="Proteomes" id="UP000650081"/>
    </source>
</evidence>
<sequence length="382" mass="41642">MTALLLAVCAAVILTYAGWQLRNLWWWQRLPATEGLAAETGPFISVVVPYRNEGANLTRLLRSLAAQDYPRDRWELLLIDDFSTDISRSGALNAGAGEVAAAAMKVQTLALADHYAEDALVAHKKAALALGIQRSSGEVIFTTDADCDLPPDLLRRLARSFRPDTEVVLGPVFNAPVVGFCAGFQALDLMAYQFLTGSSLAAGTPTLANGACFAFRRRTFERVGGYAGVDHLPSGDDVLLLHKFRAALSPAAFAWLETGVPVFTQPVVGWRALWMQRLRWAGKAGQYRAKELEFAQALTFLCCLAVIALLFLALHLRSGAPLLLWLPKIAVDGLGLRAIARRYGQTALLRWYPPTLLLYPFFLVAVGTAALLGFRVGWKGRG</sequence>
<dbReference type="InterPro" id="IPR001173">
    <property type="entry name" value="Glyco_trans_2-like"/>
</dbReference>
<dbReference type="Proteomes" id="UP000650081">
    <property type="component" value="Unassembled WGS sequence"/>
</dbReference>
<dbReference type="EMBL" id="JACSIT010000050">
    <property type="protein sequence ID" value="MBC6993117.1"/>
    <property type="molecule type" value="Genomic_DNA"/>
</dbReference>
<evidence type="ECO:0000313" key="12">
    <source>
        <dbReference type="EMBL" id="MBC6993117.1"/>
    </source>
</evidence>
<keyword evidence="5" id="KW-0328">Glycosyltransferase</keyword>
<dbReference type="GO" id="GO:0016757">
    <property type="term" value="F:glycosyltransferase activity"/>
    <property type="evidence" value="ECO:0007669"/>
    <property type="project" value="UniProtKB-KW"/>
</dbReference>
<name>A0A923TBY1_9BACT</name>
<accession>A0A923TBY1</accession>
<evidence type="ECO:0000256" key="9">
    <source>
        <dbReference type="ARBA" id="ARBA00023136"/>
    </source>
</evidence>
<evidence type="ECO:0000256" key="3">
    <source>
        <dbReference type="ARBA" id="ARBA00004991"/>
    </source>
</evidence>